<protein>
    <submittedName>
        <fullName evidence="1">HTH domain protein</fullName>
    </submittedName>
</protein>
<evidence type="ECO:0000313" key="1">
    <source>
        <dbReference type="EMBL" id="CAI48848.1"/>
    </source>
</evidence>
<organism evidence="1 2">
    <name type="scientific">Natronomonas pharaonis (strain ATCC 35678 / DSM 2160 / CIP 103997 / JCM 8858 / NBRC 14720 / NCIMB 2260 / Gabara)</name>
    <name type="common">Halobacterium pharaonis</name>
    <dbReference type="NCBI Taxonomy" id="348780"/>
    <lineage>
        <taxon>Archaea</taxon>
        <taxon>Methanobacteriati</taxon>
        <taxon>Methanobacteriota</taxon>
        <taxon>Stenosarchaea group</taxon>
        <taxon>Halobacteria</taxon>
        <taxon>Halobacteriales</taxon>
        <taxon>Natronomonadaceae</taxon>
        <taxon>Natronomonas</taxon>
    </lineage>
</organism>
<dbReference type="OrthoDB" id="201100at2157"/>
<dbReference type="RefSeq" id="WP_011322482.1">
    <property type="nucleotide sequence ID" value="NC_007426.1"/>
</dbReference>
<reference evidence="1 2" key="1">
    <citation type="journal article" date="2005" name="Genome Res.">
        <title>Living with two extremes: conclusions from the genome sequence of Natronomonas pharaonis.</title>
        <authorList>
            <person name="Falb M."/>
            <person name="Pfeiffer F."/>
            <person name="Palm P."/>
            <person name="Rodewald K."/>
            <person name="Hickmann V."/>
            <person name="Tittor J."/>
            <person name="Oesterhelt D."/>
        </authorList>
    </citation>
    <scope>NUCLEOTIDE SEQUENCE [LARGE SCALE GENOMIC DNA]</scope>
    <source>
        <strain evidence="2">ATCC 35678 / DSM 2160 / CIP 103997 / JCM 8858 / NBRC 14720 / NCIMB 2260 / Gabara</strain>
    </source>
</reference>
<gene>
    <name evidence="1" type="ordered locus">NP_1514A</name>
</gene>
<sequence>MTPVEHDGNRYLLRKQSTESSLVYDPETGDERYLPNDELTEVGDSPLSVAAESVPEAARRVLVAVHSDETLGLLVELDERGPLPARELLGRYGLCESDLHGRTAELRAAGLVATADIDGERGYAITDAGRDGLDVLR</sequence>
<dbReference type="eggNOG" id="arCOG04672">
    <property type="taxonomic scope" value="Archaea"/>
</dbReference>
<dbReference type="STRING" id="348780.NP_1514A"/>
<dbReference type="KEGG" id="nph:NP_1514A"/>
<dbReference type="InterPro" id="IPR055770">
    <property type="entry name" value="DUF7346"/>
</dbReference>
<dbReference type="Pfam" id="PF24037">
    <property type="entry name" value="DUF7346"/>
    <property type="match status" value="1"/>
</dbReference>
<dbReference type="EMBL" id="CR936257">
    <property type="protein sequence ID" value="CAI48848.1"/>
    <property type="molecule type" value="Genomic_DNA"/>
</dbReference>
<dbReference type="SUPFAM" id="SSF46785">
    <property type="entry name" value="Winged helix' DNA-binding domain"/>
    <property type="match status" value="1"/>
</dbReference>
<keyword evidence="2" id="KW-1185">Reference proteome</keyword>
<accession>A0A1U7EV15</accession>
<evidence type="ECO:0000313" key="2">
    <source>
        <dbReference type="Proteomes" id="UP000002698"/>
    </source>
</evidence>
<proteinExistence type="predicted"/>
<name>A0A1U7EV15_NATPD</name>
<dbReference type="GeneID" id="3701166"/>
<dbReference type="AlphaFoldDB" id="A0A1U7EV15"/>
<dbReference type="HOGENOM" id="CLU_121279_0_0_2"/>
<dbReference type="EnsemblBacteria" id="CAI48848">
    <property type="protein sequence ID" value="CAI48848"/>
    <property type="gene ID" value="NP_1514A"/>
</dbReference>
<dbReference type="Proteomes" id="UP000002698">
    <property type="component" value="Chromosome"/>
</dbReference>
<dbReference type="InterPro" id="IPR036390">
    <property type="entry name" value="WH_DNA-bd_sf"/>
</dbReference>